<gene>
    <name evidence="4" type="ORF">B0H16DRAFT_1378419</name>
</gene>
<comment type="caution">
    <text evidence="4">The sequence shown here is derived from an EMBL/GenBank/DDBJ whole genome shotgun (WGS) entry which is preliminary data.</text>
</comment>
<dbReference type="EMBL" id="JARKIB010000101">
    <property type="protein sequence ID" value="KAJ7740831.1"/>
    <property type="molecule type" value="Genomic_DNA"/>
</dbReference>
<feature type="coiled-coil region" evidence="1">
    <location>
        <begin position="77"/>
        <end position="104"/>
    </location>
</feature>
<dbReference type="SUPFAM" id="SSF48452">
    <property type="entry name" value="TPR-like"/>
    <property type="match status" value="2"/>
</dbReference>
<dbReference type="GO" id="GO:0043531">
    <property type="term" value="F:ADP binding"/>
    <property type="evidence" value="ECO:0007669"/>
    <property type="project" value="InterPro"/>
</dbReference>
<dbReference type="AlphaFoldDB" id="A0AAD7N1Y5"/>
<proteinExistence type="predicted"/>
<dbReference type="Proteomes" id="UP001215598">
    <property type="component" value="Unassembled WGS sequence"/>
</dbReference>
<dbReference type="PANTHER" id="PTHR46082">
    <property type="entry name" value="ATP/GTP-BINDING PROTEIN-RELATED"/>
    <property type="match status" value="1"/>
</dbReference>
<dbReference type="Gene3D" id="1.25.40.10">
    <property type="entry name" value="Tetratricopeptide repeat domain"/>
    <property type="match status" value="1"/>
</dbReference>
<dbReference type="Pfam" id="PF25000">
    <property type="entry name" value="DUF7779"/>
    <property type="match status" value="1"/>
</dbReference>
<dbReference type="Gene3D" id="1.20.930.20">
    <property type="entry name" value="Adaptor protein Cbl, N-terminal domain"/>
    <property type="match status" value="1"/>
</dbReference>
<organism evidence="4 5">
    <name type="scientific">Mycena metata</name>
    <dbReference type="NCBI Taxonomy" id="1033252"/>
    <lineage>
        <taxon>Eukaryota</taxon>
        <taxon>Fungi</taxon>
        <taxon>Dikarya</taxon>
        <taxon>Basidiomycota</taxon>
        <taxon>Agaricomycotina</taxon>
        <taxon>Agaricomycetes</taxon>
        <taxon>Agaricomycetidae</taxon>
        <taxon>Agaricales</taxon>
        <taxon>Marasmiineae</taxon>
        <taxon>Mycenaceae</taxon>
        <taxon>Mycena</taxon>
    </lineage>
</organism>
<evidence type="ECO:0000313" key="4">
    <source>
        <dbReference type="EMBL" id="KAJ7740831.1"/>
    </source>
</evidence>
<keyword evidence="1" id="KW-0175">Coiled coil</keyword>
<feature type="region of interest" description="Disordered" evidence="2">
    <location>
        <begin position="15"/>
        <end position="42"/>
    </location>
</feature>
<evidence type="ECO:0000313" key="5">
    <source>
        <dbReference type="Proteomes" id="UP001215598"/>
    </source>
</evidence>
<feature type="domain" description="DUF7779" evidence="3">
    <location>
        <begin position="459"/>
        <end position="563"/>
    </location>
</feature>
<evidence type="ECO:0000259" key="3">
    <source>
        <dbReference type="Pfam" id="PF25000"/>
    </source>
</evidence>
<dbReference type="Gene3D" id="3.40.50.300">
    <property type="entry name" value="P-loop containing nucleotide triphosphate hydrolases"/>
    <property type="match status" value="1"/>
</dbReference>
<reference evidence="4" key="1">
    <citation type="submission" date="2023-03" db="EMBL/GenBank/DDBJ databases">
        <title>Massive genome expansion in bonnet fungi (Mycena s.s.) driven by repeated elements and novel gene families across ecological guilds.</title>
        <authorList>
            <consortium name="Lawrence Berkeley National Laboratory"/>
            <person name="Harder C.B."/>
            <person name="Miyauchi S."/>
            <person name="Viragh M."/>
            <person name="Kuo A."/>
            <person name="Thoen E."/>
            <person name="Andreopoulos B."/>
            <person name="Lu D."/>
            <person name="Skrede I."/>
            <person name="Drula E."/>
            <person name="Henrissat B."/>
            <person name="Morin E."/>
            <person name="Kohler A."/>
            <person name="Barry K."/>
            <person name="LaButti K."/>
            <person name="Morin E."/>
            <person name="Salamov A."/>
            <person name="Lipzen A."/>
            <person name="Mereny Z."/>
            <person name="Hegedus B."/>
            <person name="Baldrian P."/>
            <person name="Stursova M."/>
            <person name="Weitz H."/>
            <person name="Taylor A."/>
            <person name="Grigoriev I.V."/>
            <person name="Nagy L.G."/>
            <person name="Martin F."/>
            <person name="Kauserud H."/>
        </authorList>
    </citation>
    <scope>NUCLEOTIDE SEQUENCE</scope>
    <source>
        <strain evidence="4">CBHHK182m</strain>
    </source>
</reference>
<dbReference type="InterPro" id="IPR053137">
    <property type="entry name" value="NLR-like"/>
</dbReference>
<dbReference type="PANTHER" id="PTHR46082:SF11">
    <property type="entry name" value="AAA+ ATPASE DOMAIN-CONTAINING PROTEIN-RELATED"/>
    <property type="match status" value="1"/>
</dbReference>
<sequence length="829" mass="92793">MTRHVSPSLFDSTAMPSRVLSSSGRPTPGTFQPFKASLSSSSRKSDRLSPLIMAAEAATASGEFAPFPYIKSAFATFVTLLKAVENVRKNRENLQELCEKIKEIVDILGAQIAANGATVAVKLKDVCEEFERFLQEILVAVTRMQAETKGFRGQIKGFTKSSSISTEISGYEKRIQELISNINQITEVGANSRAKKIEATLHAVRAMISPNPLAVQVPLNTNNCPTATRIFEGREKILVEMKEFFESNTPQQHIYVLHGPGGAGKTQIALKFIQDSIHFTNTFFVDASTIETINIGFKNIARLQNAGNSSDNALKWLMARHEQWLLFFDNADDSRLNLNKFLPQCNHGNIVITTRNPELQVYGASSYVFDMEEDEAVALLLKSAAQESSPINKKHAIGIVKTLWHLPLAIVQAGAFIAKSGTLDCYLALYSQNREQLIKEQSTQSYSDYEWPIYTTCQMSFDRLSASATMFLQLCSFLHQEGISEDIFSRAADYKFSSIGPSREELEQPLEFLSQFRGPSGEWDTLAFLEITNEIMTYSLVTFAPEQSTFSIHPLVQQWSRRNILGDPEPVYCIMHSILGMSIQGIPKQHLELASLKLLPHLDAIMQFQGYEAPNFTSNYGLLYASANRHQEAKVLKISAIERQRTLKRNDDLDVLYLMHSLAVTYKDLGQDQEAQELEVVVVEKQRAILGENHPYTLTAMYNLAATCKQLGQIERAEELEATIMEKQRVILGEDHPQTLTAMHNLAATYKQLGQANKAEELEVLLVEKRRDILGPDHPDTLLAMHNLATTYLNLGRFEDAERLQTEVTKKFGTIQGDNHPDAVLSIGH</sequence>
<protein>
    <recommendedName>
        <fullName evidence="3">DUF7779 domain-containing protein</fullName>
    </recommendedName>
</protein>
<dbReference type="InterPro" id="IPR059179">
    <property type="entry name" value="MLKL-like_MCAfunc"/>
</dbReference>
<dbReference type="InterPro" id="IPR036537">
    <property type="entry name" value="Adaptor_Cbl_N_dom_sf"/>
</dbReference>
<evidence type="ECO:0000256" key="2">
    <source>
        <dbReference type="SAM" id="MobiDB-lite"/>
    </source>
</evidence>
<name>A0AAD7N1Y5_9AGAR</name>
<dbReference type="Pfam" id="PF13374">
    <property type="entry name" value="TPR_10"/>
    <property type="match status" value="4"/>
</dbReference>
<dbReference type="InterPro" id="IPR056681">
    <property type="entry name" value="DUF7779"/>
</dbReference>
<dbReference type="CDD" id="cd21037">
    <property type="entry name" value="MLKL_NTD"/>
    <property type="match status" value="1"/>
</dbReference>
<dbReference type="InterPro" id="IPR011990">
    <property type="entry name" value="TPR-like_helical_dom_sf"/>
</dbReference>
<dbReference type="GO" id="GO:0007166">
    <property type="term" value="P:cell surface receptor signaling pathway"/>
    <property type="evidence" value="ECO:0007669"/>
    <property type="project" value="InterPro"/>
</dbReference>
<dbReference type="SUPFAM" id="SSF52540">
    <property type="entry name" value="P-loop containing nucleoside triphosphate hydrolases"/>
    <property type="match status" value="1"/>
</dbReference>
<evidence type="ECO:0000256" key="1">
    <source>
        <dbReference type="SAM" id="Coils"/>
    </source>
</evidence>
<dbReference type="InterPro" id="IPR027417">
    <property type="entry name" value="P-loop_NTPase"/>
</dbReference>
<keyword evidence="5" id="KW-1185">Reference proteome</keyword>
<accession>A0AAD7N1Y5</accession>
<feature type="compositionally biased region" description="Polar residues" evidence="2">
    <location>
        <begin position="15"/>
        <end position="25"/>
    </location>
</feature>